<evidence type="ECO:0000256" key="4">
    <source>
        <dbReference type="ARBA" id="ARBA00023065"/>
    </source>
</evidence>
<keyword evidence="5" id="KW-0472">Membrane</keyword>
<keyword evidence="4" id="KW-0406">Ion transport</keyword>
<evidence type="ECO:0000256" key="1">
    <source>
        <dbReference type="ARBA" id="ARBA00004184"/>
    </source>
</evidence>
<keyword evidence="6" id="KW-0066">ATP synthesis</keyword>
<keyword evidence="3" id="KW-0813">Transport</keyword>
<dbReference type="InterPro" id="IPR020546">
    <property type="entry name" value="ATP_synth_F1_dsu/esu_N"/>
</dbReference>
<feature type="domain" description="ATP synthase F1 complex delta/epsilon subunit N-terminal" evidence="7">
    <location>
        <begin position="1"/>
        <end position="78"/>
    </location>
</feature>
<reference evidence="8 9" key="1">
    <citation type="submission" date="2014-02" db="EMBL/GenBank/DDBJ databases">
        <title>Diversity of Thermotogales isolates from hydrothermal vents.</title>
        <authorList>
            <person name="Haverkamp T.H.A."/>
            <person name="Lossouarn J."/>
            <person name="Geslin C."/>
            <person name="Nesbo C.L."/>
        </authorList>
    </citation>
    <scope>NUCLEOTIDE SEQUENCE [LARGE SCALE GENOMIC DNA]</scope>
    <source>
        <strain evidence="8 9">431</strain>
    </source>
</reference>
<dbReference type="Pfam" id="PF02823">
    <property type="entry name" value="ATP-synt_DE_N"/>
    <property type="match status" value="1"/>
</dbReference>
<dbReference type="SUPFAM" id="SSF51344">
    <property type="entry name" value="Epsilon subunit of F1F0-ATP synthase N-terminal domain"/>
    <property type="match status" value="1"/>
</dbReference>
<dbReference type="EMBL" id="CP007389">
    <property type="protein sequence ID" value="APT73360.1"/>
    <property type="molecule type" value="Genomic_DNA"/>
</dbReference>
<dbReference type="Gene3D" id="2.60.15.10">
    <property type="entry name" value="F0F1 ATP synthase delta/epsilon subunit, N-terminal"/>
    <property type="match status" value="1"/>
</dbReference>
<dbReference type="GO" id="GO:0016787">
    <property type="term" value="F:hydrolase activity"/>
    <property type="evidence" value="ECO:0007669"/>
    <property type="project" value="UniProtKB-KW"/>
</dbReference>
<gene>
    <name evidence="8" type="primary">atpC</name>
    <name evidence="8" type="ORF">BW47_01575</name>
</gene>
<sequence length="91" mass="10507">MRLKIFYPNGLFLDEEVDIVTVRTVEGEMGILKNRAPIIAKLRVDKIIVKKFDKKFEYIIDDGFLHCDGENVIILTEDVKNEINPHEYLGG</sequence>
<evidence type="ECO:0000256" key="3">
    <source>
        <dbReference type="ARBA" id="ARBA00022448"/>
    </source>
</evidence>
<keyword evidence="9" id="KW-1185">Reference proteome</keyword>
<dbReference type="CDD" id="cd12152">
    <property type="entry name" value="F1-ATPase_delta"/>
    <property type="match status" value="1"/>
</dbReference>
<protein>
    <submittedName>
        <fullName evidence="8">ATP synthase F0F1 subunit epsilon</fullName>
        <ecNumber evidence="8">3.6.3.14</ecNumber>
    </submittedName>
</protein>
<evidence type="ECO:0000313" key="9">
    <source>
        <dbReference type="Proteomes" id="UP000185490"/>
    </source>
</evidence>
<evidence type="ECO:0000313" key="8">
    <source>
        <dbReference type="EMBL" id="APT73360.1"/>
    </source>
</evidence>
<evidence type="ECO:0000259" key="7">
    <source>
        <dbReference type="Pfam" id="PF02823"/>
    </source>
</evidence>
<evidence type="ECO:0000256" key="5">
    <source>
        <dbReference type="ARBA" id="ARBA00023136"/>
    </source>
</evidence>
<dbReference type="NCBIfam" id="NF009985">
    <property type="entry name" value="PRK13451.1"/>
    <property type="match status" value="1"/>
</dbReference>
<accession>A0ABM6GCW0</accession>
<dbReference type="InterPro" id="IPR001469">
    <property type="entry name" value="ATP_synth_F1_dsu/esu"/>
</dbReference>
<evidence type="ECO:0000256" key="2">
    <source>
        <dbReference type="ARBA" id="ARBA00005712"/>
    </source>
</evidence>
<name>A0ABM6GCW0_9BACT</name>
<dbReference type="RefSeq" id="WP_041425900.1">
    <property type="nucleotide sequence ID" value="NZ_CP007389.1"/>
</dbReference>
<comment type="subcellular location">
    <subcellularLocation>
        <location evidence="1">Endomembrane system</location>
        <topology evidence="1">Peripheral membrane protein</topology>
    </subcellularLocation>
</comment>
<organism evidence="8 9">
    <name type="scientific">Thermosipho melanesiensis</name>
    <dbReference type="NCBI Taxonomy" id="46541"/>
    <lineage>
        <taxon>Bacteria</taxon>
        <taxon>Thermotogati</taxon>
        <taxon>Thermotogota</taxon>
        <taxon>Thermotogae</taxon>
        <taxon>Thermotogales</taxon>
        <taxon>Fervidobacteriaceae</taxon>
        <taxon>Thermosipho</taxon>
    </lineage>
</organism>
<dbReference type="InterPro" id="IPR036771">
    <property type="entry name" value="ATPsynth_dsu/esu_N"/>
</dbReference>
<keyword evidence="8" id="KW-0378">Hydrolase</keyword>
<dbReference type="Proteomes" id="UP000185490">
    <property type="component" value="Chromosome"/>
</dbReference>
<dbReference type="EC" id="3.6.3.14" evidence="8"/>
<comment type="similarity">
    <text evidence="2">Belongs to the ATPase epsilon chain family.</text>
</comment>
<keyword evidence="6" id="KW-0139">CF(1)</keyword>
<evidence type="ECO:0000256" key="6">
    <source>
        <dbReference type="ARBA" id="ARBA00023196"/>
    </source>
</evidence>
<proteinExistence type="inferred from homology"/>